<feature type="region of interest" description="Disordered" evidence="1">
    <location>
        <begin position="1"/>
        <end position="26"/>
    </location>
</feature>
<reference evidence="2" key="1">
    <citation type="submission" date="2022-03" db="EMBL/GenBank/DDBJ databases">
        <authorList>
            <person name="Lindestad O."/>
        </authorList>
    </citation>
    <scope>NUCLEOTIDE SEQUENCE</scope>
</reference>
<comment type="caution">
    <text evidence="2">The sequence shown here is derived from an EMBL/GenBank/DDBJ whole genome shotgun (WGS) entry which is preliminary data.</text>
</comment>
<proteinExistence type="predicted"/>
<evidence type="ECO:0000313" key="2">
    <source>
        <dbReference type="EMBL" id="CAH2267936.1"/>
    </source>
</evidence>
<evidence type="ECO:0000256" key="1">
    <source>
        <dbReference type="SAM" id="MobiDB-lite"/>
    </source>
</evidence>
<gene>
    <name evidence="2" type="primary">jg8398</name>
    <name evidence="2" type="ORF">PAEG_LOCUS26416</name>
</gene>
<accession>A0A8S4SMY7</accession>
<organism evidence="2 3">
    <name type="scientific">Pararge aegeria aegeria</name>
    <dbReference type="NCBI Taxonomy" id="348720"/>
    <lineage>
        <taxon>Eukaryota</taxon>
        <taxon>Metazoa</taxon>
        <taxon>Ecdysozoa</taxon>
        <taxon>Arthropoda</taxon>
        <taxon>Hexapoda</taxon>
        <taxon>Insecta</taxon>
        <taxon>Pterygota</taxon>
        <taxon>Neoptera</taxon>
        <taxon>Endopterygota</taxon>
        <taxon>Lepidoptera</taxon>
        <taxon>Glossata</taxon>
        <taxon>Ditrysia</taxon>
        <taxon>Papilionoidea</taxon>
        <taxon>Nymphalidae</taxon>
        <taxon>Satyrinae</taxon>
        <taxon>Satyrini</taxon>
        <taxon>Parargina</taxon>
        <taxon>Pararge</taxon>
    </lineage>
</organism>
<keyword evidence="3" id="KW-1185">Reference proteome</keyword>
<name>A0A8S4SMY7_9NEOP</name>
<dbReference type="EMBL" id="CAKXAJ010026408">
    <property type="protein sequence ID" value="CAH2267936.1"/>
    <property type="molecule type" value="Genomic_DNA"/>
</dbReference>
<dbReference type="Proteomes" id="UP000838756">
    <property type="component" value="Unassembled WGS sequence"/>
</dbReference>
<dbReference type="AlphaFoldDB" id="A0A8S4SMY7"/>
<sequence>MQMAHNAHIGQMATWQSEKPSHIHRPKLHRGCKEHDLLSLMFLQLTGNHALQNGTQHYCLAVDIIIAVGTSPTLSQKALLLLKHATKMNTKTPAFLFMNMPFSFNLTARSM</sequence>
<protein>
    <submittedName>
        <fullName evidence="2">Jg8398 protein</fullName>
    </submittedName>
</protein>
<evidence type="ECO:0000313" key="3">
    <source>
        <dbReference type="Proteomes" id="UP000838756"/>
    </source>
</evidence>